<dbReference type="RefSeq" id="WP_344414592.1">
    <property type="nucleotide sequence ID" value="NZ_BAAAQK010000005.1"/>
</dbReference>
<reference evidence="2 3" key="1">
    <citation type="journal article" date="2019" name="Int. J. Syst. Evol. Microbiol.">
        <title>The Global Catalogue of Microorganisms (GCM) 10K type strain sequencing project: providing services to taxonomists for standard genome sequencing and annotation.</title>
        <authorList>
            <consortium name="The Broad Institute Genomics Platform"/>
            <consortium name="The Broad Institute Genome Sequencing Center for Infectious Disease"/>
            <person name="Wu L."/>
            <person name="Ma J."/>
        </authorList>
    </citation>
    <scope>NUCLEOTIDE SEQUENCE [LARGE SCALE GENOMIC DNA]</scope>
    <source>
        <strain evidence="2 3">JCM 16009</strain>
    </source>
</reference>
<feature type="region of interest" description="Disordered" evidence="1">
    <location>
        <begin position="1"/>
        <end position="26"/>
    </location>
</feature>
<evidence type="ECO:0000313" key="3">
    <source>
        <dbReference type="Proteomes" id="UP001500449"/>
    </source>
</evidence>
<protein>
    <submittedName>
        <fullName evidence="2">Uncharacterized protein</fullName>
    </submittedName>
</protein>
<sequence length="188" mass="19650">MRRTPGRWPPRGHQRAGSPGGVIESADGRLATDDVAGARRALLAAAGLAAQPLPRRSEGRRANRSAQVGAFRAAVPLLQADVEMLGASGYRFGTTGAACVAVVLPRGWPAEAGYSRFGAAALANGLDCLVGTDADVPRDGRIVVLKRGADGRLVAWRSGTGHTVYPQLHTIDAAMRDIAGQVGRLRPR</sequence>
<gene>
    <name evidence="2" type="ORF">GCM10009836_18800</name>
</gene>
<organism evidence="2 3">
    <name type="scientific">Pseudonocardia ailaonensis</name>
    <dbReference type="NCBI Taxonomy" id="367279"/>
    <lineage>
        <taxon>Bacteria</taxon>
        <taxon>Bacillati</taxon>
        <taxon>Actinomycetota</taxon>
        <taxon>Actinomycetes</taxon>
        <taxon>Pseudonocardiales</taxon>
        <taxon>Pseudonocardiaceae</taxon>
        <taxon>Pseudonocardia</taxon>
    </lineage>
</organism>
<proteinExistence type="predicted"/>
<dbReference type="Proteomes" id="UP001500449">
    <property type="component" value="Unassembled WGS sequence"/>
</dbReference>
<keyword evidence="3" id="KW-1185">Reference proteome</keyword>
<dbReference type="EMBL" id="BAAAQK010000005">
    <property type="protein sequence ID" value="GAA1839842.1"/>
    <property type="molecule type" value="Genomic_DNA"/>
</dbReference>
<name>A0ABN2MX55_9PSEU</name>
<comment type="caution">
    <text evidence="2">The sequence shown here is derived from an EMBL/GenBank/DDBJ whole genome shotgun (WGS) entry which is preliminary data.</text>
</comment>
<feature type="compositionally biased region" description="Basic residues" evidence="1">
    <location>
        <begin position="1"/>
        <end position="14"/>
    </location>
</feature>
<evidence type="ECO:0000313" key="2">
    <source>
        <dbReference type="EMBL" id="GAA1839842.1"/>
    </source>
</evidence>
<evidence type="ECO:0000256" key="1">
    <source>
        <dbReference type="SAM" id="MobiDB-lite"/>
    </source>
</evidence>
<accession>A0ABN2MX55</accession>